<dbReference type="InParanoid" id="T1EX30"/>
<dbReference type="PROSITE" id="PS50106">
    <property type="entry name" value="PDZ"/>
    <property type="match status" value="1"/>
</dbReference>
<keyword evidence="6" id="KW-1185">Reference proteome</keyword>
<feature type="compositionally biased region" description="Polar residues" evidence="2">
    <location>
        <begin position="253"/>
        <end position="266"/>
    </location>
</feature>
<accession>T1EX30</accession>
<dbReference type="CTD" id="20201130"/>
<feature type="compositionally biased region" description="Low complexity" evidence="2">
    <location>
        <begin position="132"/>
        <end position="146"/>
    </location>
</feature>
<protein>
    <recommendedName>
        <fullName evidence="3">PDZ domain-containing protein</fullName>
    </recommendedName>
</protein>
<feature type="coiled-coil region" evidence="1">
    <location>
        <begin position="214"/>
        <end position="246"/>
    </location>
</feature>
<feature type="compositionally biased region" description="Low complexity" evidence="2">
    <location>
        <begin position="102"/>
        <end position="114"/>
    </location>
</feature>
<evidence type="ECO:0000313" key="6">
    <source>
        <dbReference type="Proteomes" id="UP000015101"/>
    </source>
</evidence>
<dbReference type="PANTHER" id="PTHR20916:SF26">
    <property type="entry name" value="CYSTEINE-RICH PROTEIN 2-BINDING PROTEIN"/>
    <property type="match status" value="1"/>
</dbReference>
<proteinExistence type="predicted"/>
<dbReference type="EnsemblMetazoa" id="HelroT165614">
    <property type="protein sequence ID" value="HelroP165614"/>
    <property type="gene ID" value="HelroG165614"/>
</dbReference>
<dbReference type="RefSeq" id="XP_009030398.1">
    <property type="nucleotide sequence ID" value="XM_009032150.1"/>
</dbReference>
<feature type="region of interest" description="Disordered" evidence="2">
    <location>
        <begin position="407"/>
        <end position="490"/>
    </location>
</feature>
<reference evidence="4 6" key="2">
    <citation type="journal article" date="2013" name="Nature">
        <title>Insights into bilaterian evolution from three spiralian genomes.</title>
        <authorList>
            <person name="Simakov O."/>
            <person name="Marletaz F."/>
            <person name="Cho S.J."/>
            <person name="Edsinger-Gonzales E."/>
            <person name="Havlak P."/>
            <person name="Hellsten U."/>
            <person name="Kuo D.H."/>
            <person name="Larsson T."/>
            <person name="Lv J."/>
            <person name="Arendt D."/>
            <person name="Savage R."/>
            <person name="Osoegawa K."/>
            <person name="de Jong P."/>
            <person name="Grimwood J."/>
            <person name="Chapman J.A."/>
            <person name="Shapiro H."/>
            <person name="Aerts A."/>
            <person name="Otillar R.P."/>
            <person name="Terry A.Y."/>
            <person name="Boore J.L."/>
            <person name="Grigoriev I.V."/>
            <person name="Lindberg D.R."/>
            <person name="Seaver E.C."/>
            <person name="Weisblat D.A."/>
            <person name="Putnam N.H."/>
            <person name="Rokhsar D.S."/>
        </authorList>
    </citation>
    <scope>NUCLEOTIDE SEQUENCE</scope>
</reference>
<organism evidence="5 6">
    <name type="scientific">Helobdella robusta</name>
    <name type="common">Californian leech</name>
    <dbReference type="NCBI Taxonomy" id="6412"/>
    <lineage>
        <taxon>Eukaryota</taxon>
        <taxon>Metazoa</taxon>
        <taxon>Spiralia</taxon>
        <taxon>Lophotrochozoa</taxon>
        <taxon>Annelida</taxon>
        <taxon>Clitellata</taxon>
        <taxon>Hirudinea</taxon>
        <taxon>Rhynchobdellida</taxon>
        <taxon>Glossiphoniidae</taxon>
        <taxon>Helobdella</taxon>
    </lineage>
</organism>
<feature type="compositionally biased region" description="Acidic residues" evidence="2">
    <location>
        <begin position="419"/>
        <end position="428"/>
    </location>
</feature>
<dbReference type="PANTHER" id="PTHR20916">
    <property type="entry name" value="CYSTEINE AND GLYCINE-RICH PROTEIN 2 BINDING PROTEIN"/>
    <property type="match status" value="1"/>
</dbReference>
<evidence type="ECO:0000256" key="2">
    <source>
        <dbReference type="SAM" id="MobiDB-lite"/>
    </source>
</evidence>
<sequence>MYNNNNNNNSGGDNSYSINFRAIPARENPNLTWKKANIAHVQNADTAGHRSVVVTSNKINNNNNNNNINHHDNNNYVKRRSLLALTSDSLMHGHSAPDVHASPSSSSSSSSSSSITQNSKPHRITTKKTTHTIHVLPSSRSSSHTSITNHNADDEDEDEVEIFIGHPPTKGATKTVHHDLSSLQPNISSLTSAEASSHVSRFSQQQQQRVLDQQMLYQQKLAQQRRQQQQLQQQQLQQQLEQQLQKPQSHQQYAQRLQTKGLTNRPNSERIPIFSPTNTSTNSTIMITSSSVVKKSSNKNNTNSSNNKNNTQSDKKSDLEIPIVTARVSHSYEYIRTSVVQPGSLIGPCTSQVFQVPAEDVMNFDPAERFKLILEDFKSRPNDDEDTVASDAAKNNARNINVVNITTKPVSSVAMPNDDGNDGDDDDDERPHLATNLSNNNNGENDNDITFRNKNNATLVRDNNNHDTSFTSHQVSPQSQPQIQRTYQQQQQLNNSLEECSDLDITNKPCPLVRKNSMRRKDSSPLSKPETGGMFRKESLLKSLASTSKEVKKSSSHKSRMADLGSVGNKSRDNSTTAKKGSKPQEKFTGASADEPMSEASTEYLEKSYEKIEVVLRKEEGGYGITLRGQQPVLVNSVRENGVAAKNNVREGDIIFKINGKLVAKQGHESVVNSFQIINHSYSCHIVELFVRCIGSYNSFNFNTK</sequence>
<dbReference type="Pfam" id="PF00595">
    <property type="entry name" value="PDZ"/>
    <property type="match status" value="1"/>
</dbReference>
<evidence type="ECO:0000256" key="1">
    <source>
        <dbReference type="SAM" id="Coils"/>
    </source>
</evidence>
<dbReference type="HOGENOM" id="CLU_391433_0_0_1"/>
<dbReference type="AlphaFoldDB" id="T1EX30"/>
<feature type="domain" description="PDZ" evidence="3">
    <location>
        <begin position="613"/>
        <end position="676"/>
    </location>
</feature>
<dbReference type="STRING" id="6412.T1EX30"/>
<evidence type="ECO:0000313" key="5">
    <source>
        <dbReference type="EnsemblMetazoa" id="HelroP165614"/>
    </source>
</evidence>
<gene>
    <name evidence="5" type="primary">20201130</name>
    <name evidence="4" type="ORF">HELRODRAFT_165614</name>
</gene>
<dbReference type="SMART" id="SM00228">
    <property type="entry name" value="PDZ"/>
    <property type="match status" value="1"/>
</dbReference>
<feature type="compositionally biased region" description="Low complexity" evidence="2">
    <location>
        <begin position="277"/>
        <end position="312"/>
    </location>
</feature>
<feature type="region of interest" description="Disordered" evidence="2">
    <location>
        <begin position="512"/>
        <end position="600"/>
    </location>
</feature>
<feature type="region of interest" description="Disordered" evidence="2">
    <location>
        <begin position="93"/>
        <end position="157"/>
    </location>
</feature>
<dbReference type="SUPFAM" id="SSF50156">
    <property type="entry name" value="PDZ domain-like"/>
    <property type="match status" value="1"/>
</dbReference>
<dbReference type="Proteomes" id="UP000015101">
    <property type="component" value="Unassembled WGS sequence"/>
</dbReference>
<reference evidence="5" key="3">
    <citation type="submission" date="2015-06" db="UniProtKB">
        <authorList>
            <consortium name="EnsemblMetazoa"/>
        </authorList>
    </citation>
    <scope>IDENTIFICATION</scope>
</reference>
<dbReference type="GeneID" id="20201130"/>
<evidence type="ECO:0000313" key="4">
    <source>
        <dbReference type="EMBL" id="ESN91562.1"/>
    </source>
</evidence>
<feature type="compositionally biased region" description="Polar residues" evidence="2">
    <location>
        <begin position="448"/>
        <end position="477"/>
    </location>
</feature>
<dbReference type="Gene3D" id="2.30.42.10">
    <property type="match status" value="1"/>
</dbReference>
<dbReference type="EMBL" id="KB097700">
    <property type="protein sequence ID" value="ESN91562.1"/>
    <property type="molecule type" value="Genomic_DNA"/>
</dbReference>
<dbReference type="OrthoDB" id="2272012at2759"/>
<dbReference type="EMBL" id="AMQM01002112">
    <property type="status" value="NOT_ANNOTATED_CDS"/>
    <property type="molecule type" value="Genomic_DNA"/>
</dbReference>
<dbReference type="InterPro" id="IPR036034">
    <property type="entry name" value="PDZ_sf"/>
</dbReference>
<evidence type="ECO:0000259" key="3">
    <source>
        <dbReference type="PROSITE" id="PS50106"/>
    </source>
</evidence>
<keyword evidence="1" id="KW-0175">Coiled coil</keyword>
<dbReference type="InterPro" id="IPR001478">
    <property type="entry name" value="PDZ"/>
</dbReference>
<reference evidence="6" key="1">
    <citation type="submission" date="2012-12" db="EMBL/GenBank/DDBJ databases">
        <authorList>
            <person name="Hellsten U."/>
            <person name="Grimwood J."/>
            <person name="Chapman J.A."/>
            <person name="Shapiro H."/>
            <person name="Aerts A."/>
            <person name="Otillar R.P."/>
            <person name="Terry A.Y."/>
            <person name="Boore J.L."/>
            <person name="Simakov O."/>
            <person name="Marletaz F."/>
            <person name="Cho S.-J."/>
            <person name="Edsinger-Gonzales E."/>
            <person name="Havlak P."/>
            <person name="Kuo D.-H."/>
            <person name="Larsson T."/>
            <person name="Lv J."/>
            <person name="Arendt D."/>
            <person name="Savage R."/>
            <person name="Osoegawa K."/>
            <person name="de Jong P."/>
            <person name="Lindberg D.R."/>
            <person name="Seaver E.C."/>
            <person name="Weisblat D.A."/>
            <person name="Putnam N.H."/>
            <person name="Grigoriev I.V."/>
            <person name="Rokhsar D.S."/>
        </authorList>
    </citation>
    <scope>NUCLEOTIDE SEQUENCE</scope>
</reference>
<feature type="region of interest" description="Disordered" evidence="2">
    <location>
        <begin position="247"/>
        <end position="318"/>
    </location>
</feature>
<feature type="compositionally biased region" description="Basic residues" evidence="2">
    <location>
        <begin position="120"/>
        <end position="131"/>
    </location>
</feature>
<dbReference type="KEGG" id="hro:HELRODRAFT_165614"/>
<feature type="compositionally biased region" description="Low complexity" evidence="2">
    <location>
        <begin position="478"/>
        <end position="490"/>
    </location>
</feature>
<name>T1EX30_HELRO</name>